<evidence type="ECO:0000256" key="4">
    <source>
        <dbReference type="ARBA" id="ARBA00022454"/>
    </source>
</evidence>
<dbReference type="CTD" id="34245"/>
<keyword evidence="4" id="KW-0158">Chromosome</keyword>
<accession>A0A6J3K162</accession>
<dbReference type="RefSeq" id="XP_033346235.1">
    <property type="nucleotide sequence ID" value="XM_033490344.1"/>
</dbReference>
<dbReference type="RefSeq" id="XP_033346236.1">
    <property type="nucleotide sequence ID" value="XM_033490345.1"/>
</dbReference>
<sequence length="288" mass="32667">MPRTKHVRKPKQEQHSTEESDLLIKDFERQAHLRISKLEAESKMAIKGLETFVDVTLSRLPIEIRQMTLGEILNREADEEKENCNEVSSSVDDRSLKLAPTEKRKKVGKRITNGTDDGYVTESVTTTRTSRARKVAPPTTRRTRSTSRNSKMKLSEINLETIRKITKKEHINNISMKIDKFKTPAATKPGFNEFDLVTPKIKPNTPLNVLRRPRQGEMVLSMQGSPLLVSAVIQEDIANINVPLRNGNVMSLLPNDGLRMSHIPTLDAETMKQLETLKNHIEKVISTK</sequence>
<feature type="compositionally biased region" description="Basic and acidic residues" evidence="10">
    <location>
        <begin position="10"/>
        <end position="20"/>
    </location>
</feature>
<feature type="region of interest" description="Disordered" evidence="10">
    <location>
        <begin position="1"/>
        <end position="20"/>
    </location>
</feature>
<evidence type="ECO:0000256" key="8">
    <source>
        <dbReference type="ARBA" id="ARBA00023306"/>
    </source>
</evidence>
<dbReference type="GeneID" id="117231681"/>
<keyword evidence="5" id="KW-0132">Cell division</keyword>
<evidence type="ECO:0000259" key="12">
    <source>
        <dbReference type="Pfam" id="PF10512"/>
    </source>
</evidence>
<keyword evidence="8" id="KW-0131">Cell cycle</keyword>
<evidence type="ECO:0000256" key="2">
    <source>
        <dbReference type="ARBA" id="ARBA00004584"/>
    </source>
</evidence>
<dbReference type="InterPro" id="IPR018867">
    <property type="entry name" value="Cell_div_borealin"/>
</dbReference>
<name>A0A6J3K162_9HYME</name>
<comment type="subcellular location">
    <subcellularLocation>
        <location evidence="2">Chromosome</location>
        <location evidence="2">Centromere</location>
    </subcellularLocation>
    <subcellularLocation>
        <location evidence="1">Nucleus</location>
    </subcellularLocation>
</comment>
<evidence type="ECO:0000256" key="7">
    <source>
        <dbReference type="ARBA" id="ARBA00023242"/>
    </source>
</evidence>
<dbReference type="GO" id="GO:0051233">
    <property type="term" value="C:spindle midzone"/>
    <property type="evidence" value="ECO:0007669"/>
    <property type="project" value="TreeGrafter"/>
</dbReference>
<feature type="region of interest" description="Disordered" evidence="10">
    <location>
        <begin position="124"/>
        <end position="151"/>
    </location>
</feature>
<comment type="similarity">
    <text evidence="3">Belongs to the borealin family.</text>
</comment>
<evidence type="ECO:0000256" key="5">
    <source>
        <dbReference type="ARBA" id="ARBA00022618"/>
    </source>
</evidence>
<dbReference type="KEGG" id="bvk:117231681"/>
<feature type="domain" description="Borealin C-terminal" evidence="12">
    <location>
        <begin position="180"/>
        <end position="286"/>
    </location>
</feature>
<dbReference type="PANTHER" id="PTHR16040:SF7">
    <property type="entry name" value="AUSTRALIN, ISOFORM A-RELATED"/>
    <property type="match status" value="1"/>
</dbReference>
<evidence type="ECO:0000256" key="6">
    <source>
        <dbReference type="ARBA" id="ARBA00022776"/>
    </source>
</evidence>
<dbReference type="Gene3D" id="6.10.250.1900">
    <property type="match status" value="1"/>
</dbReference>
<dbReference type="Pfam" id="PF10512">
    <property type="entry name" value="Borealin"/>
    <property type="match status" value="1"/>
</dbReference>
<keyword evidence="13" id="KW-1185">Reference proteome</keyword>
<evidence type="ECO:0000313" key="13">
    <source>
        <dbReference type="Proteomes" id="UP000504631"/>
    </source>
</evidence>
<protein>
    <submittedName>
        <fullName evidence="14 15">Borealin</fullName>
    </submittedName>
</protein>
<dbReference type="GO" id="GO:0051301">
    <property type="term" value="P:cell division"/>
    <property type="evidence" value="ECO:0007669"/>
    <property type="project" value="UniProtKB-KW"/>
</dbReference>
<dbReference type="InterPro" id="IPR018851">
    <property type="entry name" value="Borealin_N"/>
</dbReference>
<proteinExistence type="inferred from homology"/>
<dbReference type="InterPro" id="IPR046466">
    <property type="entry name" value="Borealin_C"/>
</dbReference>
<dbReference type="Pfam" id="PF10444">
    <property type="entry name" value="Nbl1_Borealin_N"/>
    <property type="match status" value="1"/>
</dbReference>
<reference evidence="14 15" key="1">
    <citation type="submission" date="2025-04" db="UniProtKB">
        <authorList>
            <consortium name="RefSeq"/>
        </authorList>
    </citation>
    <scope>IDENTIFICATION</scope>
    <source>
        <tissue evidence="14 15">Muscle</tissue>
    </source>
</reference>
<keyword evidence="6" id="KW-0498">Mitosis</keyword>
<evidence type="ECO:0000256" key="1">
    <source>
        <dbReference type="ARBA" id="ARBA00004123"/>
    </source>
</evidence>
<dbReference type="GO" id="GO:0000775">
    <property type="term" value="C:chromosome, centromeric region"/>
    <property type="evidence" value="ECO:0007669"/>
    <property type="project" value="UniProtKB-SubCell"/>
</dbReference>
<gene>
    <name evidence="14 15" type="primary">LOC117231681</name>
</gene>
<dbReference type="GO" id="GO:0032133">
    <property type="term" value="C:chromosome passenger complex"/>
    <property type="evidence" value="ECO:0007669"/>
    <property type="project" value="TreeGrafter"/>
</dbReference>
<evidence type="ECO:0000256" key="3">
    <source>
        <dbReference type="ARBA" id="ARBA00009914"/>
    </source>
</evidence>
<evidence type="ECO:0000313" key="14">
    <source>
        <dbReference type="RefSeq" id="XP_033346235.1"/>
    </source>
</evidence>
<dbReference type="AlphaFoldDB" id="A0A6J3K162"/>
<evidence type="ECO:0000259" key="11">
    <source>
        <dbReference type="Pfam" id="PF10444"/>
    </source>
</evidence>
<keyword evidence="9" id="KW-0137">Centromere</keyword>
<dbReference type="GO" id="GO:0005634">
    <property type="term" value="C:nucleus"/>
    <property type="evidence" value="ECO:0007669"/>
    <property type="project" value="UniProtKB-SubCell"/>
</dbReference>
<evidence type="ECO:0000256" key="10">
    <source>
        <dbReference type="SAM" id="MobiDB-lite"/>
    </source>
</evidence>
<evidence type="ECO:0000256" key="9">
    <source>
        <dbReference type="ARBA" id="ARBA00023328"/>
    </source>
</evidence>
<evidence type="ECO:0000313" key="15">
    <source>
        <dbReference type="RefSeq" id="XP_033346236.1"/>
    </source>
</evidence>
<dbReference type="PANTHER" id="PTHR16040">
    <property type="entry name" value="AUSTRALIN, ISOFORM A-RELATED"/>
    <property type="match status" value="1"/>
</dbReference>
<dbReference type="Proteomes" id="UP000504631">
    <property type="component" value="Unplaced"/>
</dbReference>
<organism evidence="13 14">
    <name type="scientific">Bombus vosnesenskii</name>
    <dbReference type="NCBI Taxonomy" id="207650"/>
    <lineage>
        <taxon>Eukaryota</taxon>
        <taxon>Metazoa</taxon>
        <taxon>Ecdysozoa</taxon>
        <taxon>Arthropoda</taxon>
        <taxon>Hexapoda</taxon>
        <taxon>Insecta</taxon>
        <taxon>Pterygota</taxon>
        <taxon>Neoptera</taxon>
        <taxon>Endopterygota</taxon>
        <taxon>Hymenoptera</taxon>
        <taxon>Apocrita</taxon>
        <taxon>Aculeata</taxon>
        <taxon>Apoidea</taxon>
        <taxon>Anthophila</taxon>
        <taxon>Apidae</taxon>
        <taxon>Bombus</taxon>
        <taxon>Pyrobombus</taxon>
    </lineage>
</organism>
<keyword evidence="7" id="KW-0539">Nucleus</keyword>
<dbReference type="GO" id="GO:0000070">
    <property type="term" value="P:mitotic sister chromatid segregation"/>
    <property type="evidence" value="ECO:0007669"/>
    <property type="project" value="TreeGrafter"/>
</dbReference>
<feature type="domain" description="Borealin N-terminal" evidence="11">
    <location>
        <begin position="21"/>
        <end position="74"/>
    </location>
</feature>